<evidence type="ECO:0000313" key="10">
    <source>
        <dbReference type="Proteomes" id="UP001057134"/>
    </source>
</evidence>
<evidence type="ECO:0000313" key="9">
    <source>
        <dbReference type="EMBL" id="UQZ82899.1"/>
    </source>
</evidence>
<keyword evidence="1" id="KW-1003">Cell membrane</keyword>
<sequence>MNFIDRSAENIARSIRNNYSQAGSEIALKYALSLLINSFIAFTTAIVFCVLTDHFIEALMAIVSFIALRYFSGGLHMSSSLSCCLLTIFIIISAAHISFNYSFYCSIIDIFSALILLKTAPNGIEHISKINPKYYPLLKLIAVLIVLANLFFQSTVMTAAFFCQALLTTEFSYRTRDHFEGRISK</sequence>
<name>A0ABY4RKB4_9BACL</name>
<keyword evidence="7 8" id="KW-0472">Membrane</keyword>
<proteinExistence type="predicted"/>
<evidence type="ECO:0000256" key="2">
    <source>
        <dbReference type="ARBA" id="ARBA00022654"/>
    </source>
</evidence>
<dbReference type="SMART" id="SM00793">
    <property type="entry name" value="AgrB"/>
    <property type="match status" value="1"/>
</dbReference>
<gene>
    <name evidence="9" type="ORF">SK3146_02059</name>
</gene>
<evidence type="ECO:0000256" key="3">
    <source>
        <dbReference type="ARBA" id="ARBA00022670"/>
    </source>
</evidence>
<evidence type="ECO:0000256" key="1">
    <source>
        <dbReference type="ARBA" id="ARBA00022475"/>
    </source>
</evidence>
<dbReference type="Pfam" id="PF04647">
    <property type="entry name" value="AgrB"/>
    <property type="match status" value="1"/>
</dbReference>
<accession>A0ABY4RKB4</accession>
<keyword evidence="10" id="KW-1185">Reference proteome</keyword>
<reference evidence="9" key="2">
    <citation type="journal article" date="2021" name="J Anim Sci Technol">
        <title>Complete genome sequence of Paenibacillus konkukensis sp. nov. SK3146 as a potential probiotic strain.</title>
        <authorList>
            <person name="Jung H.I."/>
            <person name="Park S."/>
            <person name="Niu K.M."/>
            <person name="Lee S.W."/>
            <person name="Kothari D."/>
            <person name="Yi K.J."/>
            <person name="Kim S.K."/>
        </authorList>
    </citation>
    <scope>NUCLEOTIDE SEQUENCE</scope>
    <source>
        <strain evidence="9">SK3146</strain>
    </source>
</reference>
<evidence type="ECO:0000256" key="8">
    <source>
        <dbReference type="SAM" id="Phobius"/>
    </source>
</evidence>
<evidence type="ECO:0000256" key="5">
    <source>
        <dbReference type="ARBA" id="ARBA00022801"/>
    </source>
</evidence>
<feature type="transmembrane region" description="Helical" evidence="8">
    <location>
        <begin position="26"/>
        <end position="48"/>
    </location>
</feature>
<evidence type="ECO:0000256" key="7">
    <source>
        <dbReference type="ARBA" id="ARBA00023136"/>
    </source>
</evidence>
<keyword evidence="3" id="KW-0645">Protease</keyword>
<evidence type="ECO:0000256" key="6">
    <source>
        <dbReference type="ARBA" id="ARBA00022989"/>
    </source>
</evidence>
<feature type="transmembrane region" description="Helical" evidence="8">
    <location>
        <begin position="78"/>
        <end position="95"/>
    </location>
</feature>
<dbReference type="InterPro" id="IPR006741">
    <property type="entry name" value="AgrB"/>
</dbReference>
<protein>
    <submittedName>
        <fullName evidence="9">Accessory gene regulator protein</fullName>
    </submittedName>
</protein>
<organism evidence="9 10">
    <name type="scientific">Paenibacillus konkukensis</name>
    <dbReference type="NCBI Taxonomy" id="2020716"/>
    <lineage>
        <taxon>Bacteria</taxon>
        <taxon>Bacillati</taxon>
        <taxon>Bacillota</taxon>
        <taxon>Bacilli</taxon>
        <taxon>Bacillales</taxon>
        <taxon>Paenibacillaceae</taxon>
        <taxon>Paenibacillus</taxon>
    </lineage>
</organism>
<keyword evidence="4 8" id="KW-0812">Transmembrane</keyword>
<feature type="transmembrane region" description="Helical" evidence="8">
    <location>
        <begin position="101"/>
        <end position="120"/>
    </location>
</feature>
<evidence type="ECO:0000256" key="4">
    <source>
        <dbReference type="ARBA" id="ARBA00022692"/>
    </source>
</evidence>
<feature type="transmembrane region" description="Helical" evidence="8">
    <location>
        <begin position="140"/>
        <end position="167"/>
    </location>
</feature>
<keyword evidence="6 8" id="KW-1133">Transmembrane helix</keyword>
<dbReference type="Proteomes" id="UP001057134">
    <property type="component" value="Chromosome"/>
</dbReference>
<keyword evidence="2" id="KW-0673">Quorum sensing</keyword>
<reference evidence="9" key="1">
    <citation type="submission" date="2018-02" db="EMBL/GenBank/DDBJ databases">
        <authorList>
            <person name="Kim S.-K."/>
            <person name="Jung H.-I."/>
            <person name="Lee S.-W."/>
        </authorList>
    </citation>
    <scope>NUCLEOTIDE SEQUENCE</scope>
    <source>
        <strain evidence="9">SK3146</strain>
    </source>
</reference>
<keyword evidence="5" id="KW-0378">Hydrolase</keyword>
<dbReference type="EMBL" id="CP027059">
    <property type="protein sequence ID" value="UQZ82899.1"/>
    <property type="molecule type" value="Genomic_DNA"/>
</dbReference>
<dbReference type="RefSeq" id="WP_249864982.1">
    <property type="nucleotide sequence ID" value="NZ_CP027059.1"/>
</dbReference>